<comment type="caution">
    <text evidence="14">The sequence shown here is derived from an EMBL/GenBank/DDBJ whole genome shotgun (WGS) entry which is preliminary data.</text>
</comment>
<dbReference type="STRING" id="236234.A0A1J9SGB0"/>
<feature type="compositionally biased region" description="Basic and acidic residues" evidence="12">
    <location>
        <begin position="245"/>
        <end position="260"/>
    </location>
</feature>
<evidence type="ECO:0000256" key="10">
    <source>
        <dbReference type="ARBA" id="ARBA00023128"/>
    </source>
</evidence>
<evidence type="ECO:0000256" key="9">
    <source>
        <dbReference type="ARBA" id="ARBA00023010"/>
    </source>
</evidence>
<dbReference type="GO" id="GO:0015031">
    <property type="term" value="P:protein transport"/>
    <property type="evidence" value="ECO:0007669"/>
    <property type="project" value="UniProtKB-KW"/>
</dbReference>
<dbReference type="Proteomes" id="UP000183809">
    <property type="component" value="Unassembled WGS sequence"/>
</dbReference>
<keyword evidence="10" id="KW-0496">Mitochondrion</keyword>
<keyword evidence="8 13" id="KW-1133">Transmembrane helix</keyword>
<feature type="region of interest" description="Disordered" evidence="12">
    <location>
        <begin position="186"/>
        <end position="291"/>
    </location>
</feature>
<evidence type="ECO:0000256" key="2">
    <source>
        <dbReference type="ARBA" id="ARBA00006355"/>
    </source>
</evidence>
<dbReference type="OrthoDB" id="5598305at2759"/>
<dbReference type="RefSeq" id="XP_020134232.1">
    <property type="nucleotide sequence ID" value="XM_020275601.1"/>
</dbReference>
<evidence type="ECO:0000256" key="12">
    <source>
        <dbReference type="SAM" id="MobiDB-lite"/>
    </source>
</evidence>
<organism evidence="14 15">
    <name type="scientific">Diplodia corticola</name>
    <dbReference type="NCBI Taxonomy" id="236234"/>
    <lineage>
        <taxon>Eukaryota</taxon>
        <taxon>Fungi</taxon>
        <taxon>Dikarya</taxon>
        <taxon>Ascomycota</taxon>
        <taxon>Pezizomycotina</taxon>
        <taxon>Dothideomycetes</taxon>
        <taxon>Dothideomycetes incertae sedis</taxon>
        <taxon>Botryosphaeriales</taxon>
        <taxon>Botryosphaeriaceae</taxon>
        <taxon>Diplodia</taxon>
    </lineage>
</organism>
<comment type="similarity">
    <text evidence="2">Belongs to the TIM54 family.</text>
</comment>
<evidence type="ECO:0000256" key="7">
    <source>
        <dbReference type="ARBA" id="ARBA00022927"/>
    </source>
</evidence>
<keyword evidence="6" id="KW-0999">Mitochondrion inner membrane</keyword>
<keyword evidence="11 13" id="KW-0472">Membrane</keyword>
<evidence type="ECO:0000256" key="11">
    <source>
        <dbReference type="ARBA" id="ARBA00023136"/>
    </source>
</evidence>
<dbReference type="GO" id="GO:0005743">
    <property type="term" value="C:mitochondrial inner membrane"/>
    <property type="evidence" value="ECO:0007669"/>
    <property type="project" value="UniProtKB-SubCell"/>
</dbReference>
<reference evidence="14 15" key="1">
    <citation type="submission" date="2016-10" db="EMBL/GenBank/DDBJ databases">
        <title>Proteomics and genomics reveal pathogen-plant mechanisms compatible with a hemibiotrophic lifestyle of Diplodia corticola.</title>
        <authorList>
            <person name="Fernandes I."/>
            <person name="De Jonge R."/>
            <person name="Van De Peer Y."/>
            <person name="Devreese B."/>
            <person name="Alves A."/>
            <person name="Esteves A.C."/>
        </authorList>
    </citation>
    <scope>NUCLEOTIDE SEQUENCE [LARGE SCALE GENOMIC DNA]</scope>
    <source>
        <strain evidence="14 15">CBS 112549</strain>
    </source>
</reference>
<name>A0A1J9SGB0_9PEZI</name>
<evidence type="ECO:0000256" key="3">
    <source>
        <dbReference type="ARBA" id="ARBA00020796"/>
    </source>
</evidence>
<gene>
    <name evidence="14" type="ORF">BKCO1_4000177</name>
</gene>
<dbReference type="GeneID" id="31015862"/>
<evidence type="ECO:0000256" key="1">
    <source>
        <dbReference type="ARBA" id="ARBA00004434"/>
    </source>
</evidence>
<evidence type="ECO:0000256" key="5">
    <source>
        <dbReference type="ARBA" id="ARBA00022692"/>
    </source>
</evidence>
<keyword evidence="7" id="KW-0653">Protein transport</keyword>
<dbReference type="InterPro" id="IPR021056">
    <property type="entry name" value="Mt_import_IM_translocase_Tim54"/>
</dbReference>
<proteinExistence type="inferred from homology"/>
<feature type="compositionally biased region" description="Pro residues" evidence="12">
    <location>
        <begin position="190"/>
        <end position="203"/>
    </location>
</feature>
<feature type="compositionally biased region" description="Low complexity" evidence="12">
    <location>
        <begin position="219"/>
        <end position="244"/>
    </location>
</feature>
<comment type="subcellular location">
    <subcellularLocation>
        <location evidence="1">Mitochondrion inner membrane</location>
        <topology evidence="1">Single-pass membrane protein</topology>
    </subcellularLocation>
</comment>
<evidence type="ECO:0000256" key="8">
    <source>
        <dbReference type="ARBA" id="ARBA00022989"/>
    </source>
</evidence>
<evidence type="ECO:0000313" key="14">
    <source>
        <dbReference type="EMBL" id="OJD38621.1"/>
    </source>
</evidence>
<evidence type="ECO:0000256" key="13">
    <source>
        <dbReference type="SAM" id="Phobius"/>
    </source>
</evidence>
<keyword evidence="15" id="KW-1185">Reference proteome</keyword>
<feature type="transmembrane region" description="Helical" evidence="13">
    <location>
        <begin position="20"/>
        <end position="38"/>
    </location>
</feature>
<evidence type="ECO:0000313" key="15">
    <source>
        <dbReference type="Proteomes" id="UP000183809"/>
    </source>
</evidence>
<evidence type="ECO:0000256" key="6">
    <source>
        <dbReference type="ARBA" id="ARBA00022792"/>
    </source>
</evidence>
<accession>A0A1J9SGB0</accession>
<dbReference type="EMBL" id="MNUE01000004">
    <property type="protein sequence ID" value="OJD38621.1"/>
    <property type="molecule type" value="Genomic_DNA"/>
</dbReference>
<dbReference type="AlphaFoldDB" id="A0A1J9SGB0"/>
<evidence type="ECO:0000256" key="4">
    <source>
        <dbReference type="ARBA" id="ARBA00022448"/>
    </source>
</evidence>
<keyword evidence="9" id="KW-0811">Translocation</keyword>
<keyword evidence="5 13" id="KW-0812">Transmembrane</keyword>
<keyword evidence="4" id="KW-0813">Transport</keyword>
<sequence length="450" mass="50419">MAASPPTTGMPNFRFKLPSRNWIIFLTVTGSWTAALWYDRRQKKRIQQDYCDAVAHLAREPLATNEMQRRMTVYLAGPPADGLMGAREHFIEYVKPILVAAAMDWEAVEGRREGDVRAQTAEKVRRLRKAGGEASAAPEEEDEDTESVVLNARARVGVKEWQGVQGDIVIGRNTWKEYVRGLHEGWLGPLDPPPPPSPSPLPPAAQDGIPPAALDDASPSAQQQQTPSSEEEQQQQQQQQQKQKPAAEEHQKTEEERQKEEEEEKKKKKRAQPPPYNSPTDYASAALSPNCPPQLAPSAPIPYPHILGFLNTPLRMWRFLNRRALADEIGAQVAAAVLAAHRPYGGAPPETEFAEERVAPVGEVDGDERWEQQRVLKGEEKEWHKSVRKEAAKKKEEEGKESVWCDELVVDPRIAGRMRRFVLSEAEKARVKRINNGVEGVLGQDKGDEE</sequence>
<protein>
    <recommendedName>
        <fullName evidence="3">Mitochondrial import inner membrane translocase subunit TIM54</fullName>
    </recommendedName>
</protein>
<dbReference type="Pfam" id="PF11711">
    <property type="entry name" value="Tim54"/>
    <property type="match status" value="1"/>
</dbReference>